<evidence type="ECO:0000313" key="1">
    <source>
        <dbReference type="EMBL" id="VTT62638.1"/>
    </source>
</evidence>
<gene>
    <name evidence="1" type="ORF">C2S_4946</name>
</gene>
<organism evidence="1 2">
    <name type="scientific">Fusarium fujikuroi</name>
    <name type="common">Bakanae and foot rot disease fungus</name>
    <name type="synonym">Gibberella fujikuroi</name>
    <dbReference type="NCBI Taxonomy" id="5127"/>
    <lineage>
        <taxon>Eukaryota</taxon>
        <taxon>Fungi</taxon>
        <taxon>Dikarya</taxon>
        <taxon>Ascomycota</taxon>
        <taxon>Pezizomycotina</taxon>
        <taxon>Sordariomycetes</taxon>
        <taxon>Hypocreomycetidae</taxon>
        <taxon>Hypocreales</taxon>
        <taxon>Nectriaceae</taxon>
        <taxon>Fusarium</taxon>
        <taxon>Fusarium fujikuroi species complex</taxon>
    </lineage>
</organism>
<accession>A0A5Q3FJB5</accession>
<dbReference type="Proteomes" id="UP000760494">
    <property type="component" value="Unassembled WGS sequence"/>
</dbReference>
<name>A0A5Q3FJB5_FUSFU</name>
<comment type="caution">
    <text evidence="1">The sequence shown here is derived from an EMBL/GenBank/DDBJ whole genome shotgun (WGS) entry which is preliminary data.</text>
</comment>
<proteinExistence type="predicted"/>
<sequence length="178" mass="20456">MRAAGQFGTNRGPITVKVTRKADSHELDQSDMIWNVFMGLNRVGFSSCRCLSPENYHVSTFRFGYVFAPIDRLNLSCSMSYMPDFATSIFIPVSHFVTARLHDAARKLHFNFRHDYNTFPSTPFGRSPITGTFITIRSALLYVRSADQSCDPCYRHSPYCQLEMNNWGRKNNPDDLRH</sequence>
<dbReference type="EMBL" id="CABFJX010000090">
    <property type="protein sequence ID" value="VTT62638.1"/>
    <property type="molecule type" value="Genomic_DNA"/>
</dbReference>
<reference evidence="1" key="1">
    <citation type="submission" date="2019-05" db="EMBL/GenBank/DDBJ databases">
        <authorList>
            <person name="Piombo E."/>
        </authorList>
    </citation>
    <scope>NUCLEOTIDE SEQUENCE</scope>
    <source>
        <strain evidence="1">C2S</strain>
    </source>
</reference>
<protein>
    <submittedName>
        <fullName evidence="1">Uncharacterized protein</fullName>
    </submittedName>
</protein>
<evidence type="ECO:0000313" key="2">
    <source>
        <dbReference type="Proteomes" id="UP000760494"/>
    </source>
</evidence>
<dbReference type="AlphaFoldDB" id="A0A5Q3FJB5"/>